<sequence length="119" mass="12852">MTKSPAKVWHCHNAVSTCLRETFCRNADWIRTNSNFTANSNQTNQTNGSSQAVQPAMFPTSRVGVVAHPLPMPTDHVSAAIDLSTPDYAPASRPLAIDTCGIGPQTDDAMPNLRQSITE</sequence>
<gene>
    <name evidence="1" type="ORF">P170DRAFT_432750</name>
</gene>
<name>A0A2I2GQR1_9EURO</name>
<dbReference type="RefSeq" id="XP_024710520.1">
    <property type="nucleotide sequence ID" value="XM_024848332.1"/>
</dbReference>
<comment type="caution">
    <text evidence="1">The sequence shown here is derived from an EMBL/GenBank/DDBJ whole genome shotgun (WGS) entry which is preliminary data.</text>
</comment>
<dbReference type="VEuPathDB" id="FungiDB:P170DRAFT_432750"/>
<organism evidence="1 2">
    <name type="scientific">Aspergillus steynii IBT 23096</name>
    <dbReference type="NCBI Taxonomy" id="1392250"/>
    <lineage>
        <taxon>Eukaryota</taxon>
        <taxon>Fungi</taxon>
        <taxon>Dikarya</taxon>
        <taxon>Ascomycota</taxon>
        <taxon>Pezizomycotina</taxon>
        <taxon>Eurotiomycetes</taxon>
        <taxon>Eurotiomycetidae</taxon>
        <taxon>Eurotiales</taxon>
        <taxon>Aspergillaceae</taxon>
        <taxon>Aspergillus</taxon>
        <taxon>Aspergillus subgen. Circumdati</taxon>
    </lineage>
</organism>
<dbReference type="AlphaFoldDB" id="A0A2I2GQR1"/>
<dbReference type="EMBL" id="MSFO01000001">
    <property type="protein sequence ID" value="PLB55218.1"/>
    <property type="molecule type" value="Genomic_DNA"/>
</dbReference>
<protein>
    <submittedName>
        <fullName evidence="1">Uncharacterized protein</fullName>
    </submittedName>
</protein>
<dbReference type="GeneID" id="36556031"/>
<dbReference type="Proteomes" id="UP000234275">
    <property type="component" value="Unassembled WGS sequence"/>
</dbReference>
<evidence type="ECO:0000313" key="2">
    <source>
        <dbReference type="Proteomes" id="UP000234275"/>
    </source>
</evidence>
<reference evidence="1 2" key="1">
    <citation type="submission" date="2016-12" db="EMBL/GenBank/DDBJ databases">
        <title>The genomes of Aspergillus section Nigri reveals drivers in fungal speciation.</title>
        <authorList>
            <consortium name="DOE Joint Genome Institute"/>
            <person name="Vesth T.C."/>
            <person name="Nybo J."/>
            <person name="Theobald S."/>
            <person name="Brandl J."/>
            <person name="Frisvad J.C."/>
            <person name="Nielsen K.F."/>
            <person name="Lyhne E.K."/>
            <person name="Kogle M.E."/>
            <person name="Kuo A."/>
            <person name="Riley R."/>
            <person name="Clum A."/>
            <person name="Nolan M."/>
            <person name="Lipzen A."/>
            <person name="Salamov A."/>
            <person name="Henrissat B."/>
            <person name="Wiebenga A."/>
            <person name="De Vries R.P."/>
            <person name="Grigoriev I.V."/>
            <person name="Mortensen U.H."/>
            <person name="Andersen M.R."/>
            <person name="Baker S.E."/>
        </authorList>
    </citation>
    <scope>NUCLEOTIDE SEQUENCE [LARGE SCALE GENOMIC DNA]</scope>
    <source>
        <strain evidence="1 2">IBT 23096</strain>
    </source>
</reference>
<proteinExistence type="predicted"/>
<accession>A0A2I2GQR1</accession>
<keyword evidence="2" id="KW-1185">Reference proteome</keyword>
<evidence type="ECO:0000313" key="1">
    <source>
        <dbReference type="EMBL" id="PLB55218.1"/>
    </source>
</evidence>